<dbReference type="CDD" id="cd07434">
    <property type="entry name" value="PHP_PolIIIA_DnaE2"/>
    <property type="match status" value="1"/>
</dbReference>
<comment type="caution">
    <text evidence="15">The sequence shown here is derived from an EMBL/GenBank/DDBJ whole genome shotgun (WGS) entry which is preliminary data.</text>
</comment>
<comment type="catalytic activity">
    <reaction evidence="12 13">
        <text>DNA(n) + a 2'-deoxyribonucleoside 5'-triphosphate = DNA(n+1) + diphosphate</text>
        <dbReference type="Rhea" id="RHEA:22508"/>
        <dbReference type="Rhea" id="RHEA-COMP:17339"/>
        <dbReference type="Rhea" id="RHEA-COMP:17340"/>
        <dbReference type="ChEBI" id="CHEBI:33019"/>
        <dbReference type="ChEBI" id="CHEBI:61560"/>
        <dbReference type="ChEBI" id="CHEBI:173112"/>
        <dbReference type="EC" id="2.7.7.7"/>
    </reaction>
</comment>
<keyword evidence="6 13" id="KW-0808">Transferase</keyword>
<comment type="similarity">
    <text evidence="2 13">Belongs to the DNA polymerase type-C family. DnaE2 subfamily.</text>
</comment>
<comment type="subcellular location">
    <subcellularLocation>
        <location evidence="1 13">Cytoplasm</location>
    </subcellularLocation>
</comment>
<evidence type="ECO:0000256" key="6">
    <source>
        <dbReference type="ARBA" id="ARBA00022679"/>
    </source>
</evidence>
<dbReference type="EMBL" id="WHOS01000011">
    <property type="protein sequence ID" value="NUA99778.1"/>
    <property type="molecule type" value="Genomic_DNA"/>
</dbReference>
<reference evidence="15 16" key="1">
    <citation type="submission" date="2019-10" db="EMBL/GenBank/DDBJ databases">
        <title>Genome sequence of Azospirillum melinis.</title>
        <authorList>
            <person name="Ambrosini A."/>
            <person name="Sant'Anna F.H."/>
            <person name="Cassan F.D."/>
            <person name="Souza E.M."/>
            <person name="Passaglia L.M.P."/>
        </authorList>
    </citation>
    <scope>NUCLEOTIDE SEQUENCE [LARGE SCALE GENOMIC DNA]</scope>
    <source>
        <strain evidence="15 16">TMCY0552</strain>
    </source>
</reference>
<gene>
    <name evidence="15" type="primary">dnaE</name>
    <name evidence="13" type="synonym">dnaE2</name>
    <name evidence="15" type="ORF">GBZ48_10790</name>
</gene>
<evidence type="ECO:0000256" key="5">
    <source>
        <dbReference type="ARBA" id="ARBA00022490"/>
    </source>
</evidence>
<dbReference type="Gene3D" id="3.20.20.140">
    <property type="entry name" value="Metal-dependent hydrolases"/>
    <property type="match status" value="1"/>
</dbReference>
<dbReference type="Proteomes" id="UP000605086">
    <property type="component" value="Unassembled WGS sequence"/>
</dbReference>
<sequence length="1079" mass="119383">MIRYAELQLATNFSFLEGASHPDELAMTAAALGLAAVGVTDRNSLAGVVQMHVAAKKVGIRPLIGCRLDLTDADSLLAYPTDRAAYARLSRLLTLGKMRAPKGECFIARADVLAHAEGMLFLLLGPDRRDESFLRELRAWRSGLARGQLYLAASHRYQGDDARRLRWLAGLAEAEGAPLVATNDVLYHGAGRRALADVMTCIRHHTTIDEAGWRLSANAERHLKPAVEMARLFRDHPDAVVRTLEIAEACRFSLDELRYEYPDEVAEGRDPQETLVALTWNGAAKRYPPDRFPGGIPDTVRQTVERELALIAEQRFAPYFLTVHDIVRFAREEDILCQGRGSAANSAVCYCLGITSVDPTEVDLLFERFISSARGEPPDIDVDFEHEKREEVIQYIYEKYGRARAGLTATVIRYRARSALREVGKAMGLSADLVARLTGSIWGWSREGVDEERARKLSVDPDDPRLKRTLELANELMGFPRHLSQHVGGFVITRGPLSDLCPVANAAMENRSTIEWDKDDIDALNILKVDVLALGMLTCIHRAFDLIEQVHGQRWALATLPQDDPAVYEMLGQADSLGVFQVESRAQMSMLPRLKPKEFYDLVIEVAIVRPGPIQGGMVHPYLRRRSKVEPVTYPMPELEPVLRRTLGVPLFQEQAMKVAMVGAGFTAEEADQLRRAMAAFRKNGQVERFHDKFIAGMIANGCDPDFAERCFKQIEGFGEYGFPESHAASFALLVYVSAWIKHHHPAIFAAALLNSQPMGFYAPAQIVRDAKEHGVKVLPPDVNLSGWDCTIEPQDQSLLPPGEKVRMRGFGNAEEIHATHPPHPAPLPGGEREIVLRLGLRLIKGFTQAHADSVVLSRAGGYSDPYDLWRRARLPVAALEKLAKADAFRSVGLDRRAALWAVRALGDQPLPLFARLDGPMAEEPEAPLPAMALGEHVVMDYGSLSLSLKAHPLSLLRDGLPGITPAERLAQTRDGRRLTTAGLVLVRQRPGSAEGVVFITLEDETGIANLVVMPDAFETFRRPIMTARLMAATGRVQNHDGVVHLRVETLIDLTHRLSDLTGEARPAAGPFPKGRNFH</sequence>
<dbReference type="NCBIfam" id="NF004225">
    <property type="entry name" value="PRK05672.1"/>
    <property type="match status" value="1"/>
</dbReference>
<evidence type="ECO:0000256" key="10">
    <source>
        <dbReference type="ARBA" id="ARBA00022932"/>
    </source>
</evidence>
<dbReference type="Pfam" id="PF01336">
    <property type="entry name" value="tRNA_anti-codon"/>
    <property type="match status" value="1"/>
</dbReference>
<evidence type="ECO:0000313" key="15">
    <source>
        <dbReference type="EMBL" id="NUA99778.1"/>
    </source>
</evidence>
<evidence type="ECO:0000256" key="1">
    <source>
        <dbReference type="ARBA" id="ARBA00004496"/>
    </source>
</evidence>
<dbReference type="Pfam" id="PF14579">
    <property type="entry name" value="HHH_6"/>
    <property type="match status" value="1"/>
</dbReference>
<evidence type="ECO:0000256" key="8">
    <source>
        <dbReference type="ARBA" id="ARBA00022705"/>
    </source>
</evidence>
<keyword evidence="10 13" id="KW-0239">DNA-directed DNA polymerase</keyword>
<keyword evidence="9 13" id="KW-0227">DNA damage</keyword>
<organism evidence="15 16">
    <name type="scientific">Azospirillum melinis</name>
    <dbReference type="NCBI Taxonomy" id="328839"/>
    <lineage>
        <taxon>Bacteria</taxon>
        <taxon>Pseudomonadati</taxon>
        <taxon>Pseudomonadota</taxon>
        <taxon>Alphaproteobacteria</taxon>
        <taxon>Rhodospirillales</taxon>
        <taxon>Azospirillaceae</taxon>
        <taxon>Azospirillum</taxon>
    </lineage>
</organism>
<keyword evidence="8 13" id="KW-0235">DNA replication</keyword>
<comment type="function">
    <text evidence="13">DNA polymerase involved in damage-induced mutagenesis and translesion synthesis (TLS). It is not the major replicative DNA polymerase.</text>
</comment>
<evidence type="ECO:0000256" key="12">
    <source>
        <dbReference type="ARBA" id="ARBA00049244"/>
    </source>
</evidence>
<keyword evidence="7 13" id="KW-0548">Nucleotidyltransferase</keyword>
<dbReference type="SMART" id="SM00481">
    <property type="entry name" value="POLIIIAc"/>
    <property type="match status" value="1"/>
</dbReference>
<dbReference type="PANTHER" id="PTHR32294:SF4">
    <property type="entry name" value="ERROR-PRONE DNA POLYMERASE"/>
    <property type="match status" value="1"/>
</dbReference>
<dbReference type="HAMAP" id="MF_01902">
    <property type="entry name" value="DNApol_error_prone"/>
    <property type="match status" value="1"/>
</dbReference>
<dbReference type="InterPro" id="IPR004805">
    <property type="entry name" value="DnaE2/DnaE/PolC"/>
</dbReference>
<name>A0ABX2K998_9PROT</name>
<dbReference type="InterPro" id="IPR023073">
    <property type="entry name" value="DnaE2"/>
</dbReference>
<protein>
    <recommendedName>
        <fullName evidence="4 13">Error-prone DNA polymerase</fullName>
        <ecNumber evidence="3 13">2.7.7.7</ecNumber>
    </recommendedName>
</protein>
<dbReference type="InterPro" id="IPR040982">
    <property type="entry name" value="DNA_pol3_finger"/>
</dbReference>
<dbReference type="CDD" id="cd04485">
    <property type="entry name" value="DnaE_OBF"/>
    <property type="match status" value="1"/>
</dbReference>
<keyword evidence="11 13" id="KW-0234">DNA repair</keyword>
<dbReference type="Pfam" id="PF17657">
    <property type="entry name" value="DNA_pol3_finger"/>
    <property type="match status" value="1"/>
</dbReference>
<dbReference type="InterPro" id="IPR016195">
    <property type="entry name" value="Pol/histidinol_Pase-like"/>
</dbReference>
<evidence type="ECO:0000256" key="13">
    <source>
        <dbReference type="HAMAP-Rule" id="MF_01902"/>
    </source>
</evidence>
<dbReference type="EC" id="2.7.7.7" evidence="3 13"/>
<evidence type="ECO:0000256" key="3">
    <source>
        <dbReference type="ARBA" id="ARBA00012417"/>
    </source>
</evidence>
<keyword evidence="5 13" id="KW-0963">Cytoplasm</keyword>
<proteinExistence type="inferred from homology"/>
<dbReference type="GO" id="GO:0003887">
    <property type="term" value="F:DNA-directed DNA polymerase activity"/>
    <property type="evidence" value="ECO:0007669"/>
    <property type="project" value="UniProtKB-EC"/>
</dbReference>
<evidence type="ECO:0000256" key="7">
    <source>
        <dbReference type="ARBA" id="ARBA00022695"/>
    </source>
</evidence>
<dbReference type="RefSeq" id="WP_174471050.1">
    <property type="nucleotide sequence ID" value="NZ_JAGINN010000002.1"/>
</dbReference>
<dbReference type="SUPFAM" id="SSF89550">
    <property type="entry name" value="PHP domain-like"/>
    <property type="match status" value="1"/>
</dbReference>
<evidence type="ECO:0000256" key="9">
    <source>
        <dbReference type="ARBA" id="ARBA00022763"/>
    </source>
</evidence>
<accession>A0ABX2K998</accession>
<dbReference type="Pfam" id="PF02811">
    <property type="entry name" value="PHP"/>
    <property type="match status" value="1"/>
</dbReference>
<dbReference type="PANTHER" id="PTHR32294">
    <property type="entry name" value="DNA POLYMERASE III SUBUNIT ALPHA"/>
    <property type="match status" value="1"/>
</dbReference>
<dbReference type="Pfam" id="PF07733">
    <property type="entry name" value="DNA_pol3_alpha"/>
    <property type="match status" value="1"/>
</dbReference>
<dbReference type="InterPro" id="IPR029460">
    <property type="entry name" value="DNAPol_HHH"/>
</dbReference>
<evidence type="ECO:0000256" key="11">
    <source>
        <dbReference type="ARBA" id="ARBA00023204"/>
    </source>
</evidence>
<dbReference type="InterPro" id="IPR003141">
    <property type="entry name" value="Pol/His_phosphatase_N"/>
</dbReference>
<dbReference type="NCBIfam" id="TIGR00594">
    <property type="entry name" value="polc"/>
    <property type="match status" value="1"/>
</dbReference>
<feature type="domain" description="Polymerase/histidinol phosphatase N-terminal" evidence="14">
    <location>
        <begin position="5"/>
        <end position="72"/>
    </location>
</feature>
<evidence type="ECO:0000313" key="16">
    <source>
        <dbReference type="Proteomes" id="UP000605086"/>
    </source>
</evidence>
<keyword evidence="16" id="KW-1185">Reference proteome</keyword>
<dbReference type="InterPro" id="IPR011708">
    <property type="entry name" value="DNA_pol3_alpha_NTPase_dom"/>
</dbReference>
<evidence type="ECO:0000256" key="4">
    <source>
        <dbReference type="ARBA" id="ARBA00017273"/>
    </source>
</evidence>
<dbReference type="InterPro" id="IPR004013">
    <property type="entry name" value="PHP_dom"/>
</dbReference>
<evidence type="ECO:0000256" key="2">
    <source>
        <dbReference type="ARBA" id="ARBA00007391"/>
    </source>
</evidence>
<evidence type="ECO:0000259" key="14">
    <source>
        <dbReference type="SMART" id="SM00481"/>
    </source>
</evidence>
<dbReference type="InterPro" id="IPR004365">
    <property type="entry name" value="NA-bd_OB_tRNA"/>
</dbReference>